<keyword evidence="4" id="KW-1185">Reference proteome</keyword>
<accession>A0A6L5WGF2</accession>
<dbReference type="AlphaFoldDB" id="A0A6L5WGF2"/>
<gene>
    <name evidence="3" type="primary">yedF</name>
    <name evidence="3" type="ORF">F1B92_01420</name>
</gene>
<sequence length="194" mass="21897">MKVDCRNLECPEPIIKVKDAIKSAKIGQDLEVVVNSLAPKENISRFLKSNDFEFSVEQDEDLTIFRLVKNHNLKDENVENYQCQINSKVIYLNEDRAGSGDVGVNLLGKFLGAVLNLENKPKMIICVNNAVFMTANRSHPNYAILKNLEENGIEIYSCGSCLEAYKIVDKLSIGKITNAYDIMDIFSKYEVIKL</sequence>
<dbReference type="NCBIfam" id="TIGR03527">
    <property type="entry name" value="selenium_YedF"/>
    <property type="match status" value="1"/>
</dbReference>
<organism evidence="3 4">
    <name type="scientific">Campylobacter portucalensis</name>
    <dbReference type="NCBI Taxonomy" id="2608384"/>
    <lineage>
        <taxon>Bacteria</taxon>
        <taxon>Pseudomonadati</taxon>
        <taxon>Campylobacterota</taxon>
        <taxon>Epsilonproteobacteria</taxon>
        <taxon>Campylobacterales</taxon>
        <taxon>Campylobacteraceae</taxon>
        <taxon>Campylobacter</taxon>
    </lineage>
</organism>
<protein>
    <submittedName>
        <fullName evidence="3">Sulfurtransferase-like selenium metabolism protein YedF</fullName>
    </submittedName>
</protein>
<evidence type="ECO:0000259" key="2">
    <source>
        <dbReference type="Pfam" id="PF01206"/>
    </source>
</evidence>
<dbReference type="EMBL" id="VWSJ01000003">
    <property type="protein sequence ID" value="MSN95866.1"/>
    <property type="molecule type" value="Genomic_DNA"/>
</dbReference>
<dbReference type="InterPro" id="IPR027396">
    <property type="entry name" value="DsrEFH-like"/>
</dbReference>
<dbReference type="Proteomes" id="UP000476338">
    <property type="component" value="Unassembled WGS sequence"/>
</dbReference>
<dbReference type="Pfam" id="PF01206">
    <property type="entry name" value="TusA"/>
    <property type="match status" value="1"/>
</dbReference>
<comment type="caution">
    <text evidence="3">The sequence shown here is derived from an EMBL/GenBank/DDBJ whole genome shotgun (WGS) entry which is preliminary data.</text>
</comment>
<feature type="domain" description="UPF0033" evidence="2">
    <location>
        <begin position="2"/>
        <end position="66"/>
    </location>
</feature>
<reference evidence="3 4" key="1">
    <citation type="submission" date="2019-09" db="EMBL/GenBank/DDBJ databases">
        <authorList>
            <person name="Silva M."/>
            <person name="Pereira G."/>
            <person name="Lopes-Da-Costa L."/>
            <person name="Silva E."/>
        </authorList>
    </citation>
    <scope>NUCLEOTIDE SEQUENCE [LARGE SCALE GENOMIC DNA]</scope>
    <source>
        <strain evidence="3 4">FMV-PI01</strain>
    </source>
</reference>
<dbReference type="GO" id="GO:0016740">
    <property type="term" value="F:transferase activity"/>
    <property type="evidence" value="ECO:0007669"/>
    <property type="project" value="UniProtKB-KW"/>
</dbReference>
<dbReference type="InterPro" id="IPR001455">
    <property type="entry name" value="TusA-like"/>
</dbReference>
<comment type="similarity">
    <text evidence="1">Belongs to the sulfur carrier protein TusA family.</text>
</comment>
<evidence type="ECO:0000313" key="3">
    <source>
        <dbReference type="EMBL" id="MSN95866.1"/>
    </source>
</evidence>
<dbReference type="InterPro" id="IPR019870">
    <property type="entry name" value="Se_metab_YedF"/>
</dbReference>
<name>A0A6L5WGF2_9BACT</name>
<proteinExistence type="inferred from homology"/>
<dbReference type="PANTHER" id="PTHR33279">
    <property type="entry name" value="SULFUR CARRIER PROTEIN YEDF-RELATED"/>
    <property type="match status" value="1"/>
</dbReference>
<evidence type="ECO:0000256" key="1">
    <source>
        <dbReference type="ARBA" id="ARBA00008984"/>
    </source>
</evidence>
<evidence type="ECO:0000313" key="4">
    <source>
        <dbReference type="Proteomes" id="UP000476338"/>
    </source>
</evidence>
<dbReference type="SUPFAM" id="SSF64307">
    <property type="entry name" value="SirA-like"/>
    <property type="match status" value="1"/>
</dbReference>
<dbReference type="SUPFAM" id="SSF75169">
    <property type="entry name" value="DsrEFH-like"/>
    <property type="match status" value="1"/>
</dbReference>
<dbReference type="InterPro" id="IPR036868">
    <property type="entry name" value="TusA-like_sf"/>
</dbReference>
<keyword evidence="3" id="KW-0808">Transferase</keyword>
<dbReference type="Gene3D" id="3.30.110.40">
    <property type="entry name" value="TusA-like domain"/>
    <property type="match status" value="1"/>
</dbReference>
<dbReference type="RefSeq" id="WP_154570137.1">
    <property type="nucleotide sequence ID" value="NZ_VWSJ01000003.1"/>
</dbReference>
<dbReference type="PANTHER" id="PTHR33279:SF6">
    <property type="entry name" value="SULFUR CARRIER PROTEIN YEDF-RELATED"/>
    <property type="match status" value="1"/>
</dbReference>
<reference evidence="3 4" key="2">
    <citation type="submission" date="2020-03" db="EMBL/GenBank/DDBJ databases">
        <title>Campylobacter portucalensis sp. nov., a new species of Campylobacter isolated from the reproductive tract of bulls.</title>
        <authorList>
            <person name="Silva M.F."/>
            <person name="Pereira G."/>
            <person name="Carneiro C."/>
            <person name="Hemphill A."/>
            <person name="Mateus L."/>
            <person name="Lopes-Da-Costa L."/>
            <person name="Silva E."/>
        </authorList>
    </citation>
    <scope>NUCLEOTIDE SEQUENCE [LARGE SCALE GENOMIC DNA]</scope>
    <source>
        <strain evidence="3 4">FMV-PI01</strain>
    </source>
</reference>